<keyword evidence="1" id="KW-0677">Repeat</keyword>
<evidence type="ECO:0000256" key="2">
    <source>
        <dbReference type="PROSITE-ProRule" id="PRU00708"/>
    </source>
</evidence>
<dbReference type="InterPro" id="IPR002885">
    <property type="entry name" value="PPR_rpt"/>
</dbReference>
<organism evidence="3 4">
    <name type="scientific">Polarella glacialis</name>
    <name type="common">Dinoflagellate</name>
    <dbReference type="NCBI Taxonomy" id="89957"/>
    <lineage>
        <taxon>Eukaryota</taxon>
        <taxon>Sar</taxon>
        <taxon>Alveolata</taxon>
        <taxon>Dinophyceae</taxon>
        <taxon>Suessiales</taxon>
        <taxon>Suessiaceae</taxon>
        <taxon>Polarella</taxon>
    </lineage>
</organism>
<proteinExistence type="predicted"/>
<dbReference type="AlphaFoldDB" id="A0A813J4I0"/>
<comment type="caution">
    <text evidence="3">The sequence shown here is derived from an EMBL/GenBank/DDBJ whole genome shotgun (WGS) entry which is preliminary data.</text>
</comment>
<dbReference type="Pfam" id="PF13041">
    <property type="entry name" value="PPR_2"/>
    <property type="match status" value="1"/>
</dbReference>
<evidence type="ECO:0000313" key="3">
    <source>
        <dbReference type="EMBL" id="CAE8663863.1"/>
    </source>
</evidence>
<name>A0A813J4I0_POLGL</name>
<dbReference type="NCBIfam" id="TIGR00756">
    <property type="entry name" value="PPR"/>
    <property type="match status" value="1"/>
</dbReference>
<dbReference type="Proteomes" id="UP000626109">
    <property type="component" value="Unassembled WGS sequence"/>
</dbReference>
<feature type="non-terminal residue" evidence="3">
    <location>
        <position position="1"/>
    </location>
</feature>
<dbReference type="PANTHER" id="PTHR47447">
    <property type="entry name" value="OS03G0856100 PROTEIN"/>
    <property type="match status" value="1"/>
</dbReference>
<dbReference type="EMBL" id="CAJNNW010019033">
    <property type="protein sequence ID" value="CAE8663863.1"/>
    <property type="molecule type" value="Genomic_DNA"/>
</dbReference>
<dbReference type="PANTHER" id="PTHR47447:SF17">
    <property type="entry name" value="OS12G0638900 PROTEIN"/>
    <property type="match status" value="1"/>
</dbReference>
<evidence type="ECO:0000313" key="4">
    <source>
        <dbReference type="Proteomes" id="UP000626109"/>
    </source>
</evidence>
<feature type="repeat" description="PPR" evidence="2">
    <location>
        <begin position="85"/>
        <end position="119"/>
    </location>
</feature>
<dbReference type="PROSITE" id="PS51375">
    <property type="entry name" value="PPR"/>
    <property type="match status" value="1"/>
</dbReference>
<dbReference type="Gene3D" id="1.25.40.10">
    <property type="entry name" value="Tetratricopeptide repeat domain"/>
    <property type="match status" value="1"/>
</dbReference>
<gene>
    <name evidence="3" type="ORF">PGLA2088_LOCUS15403</name>
</gene>
<dbReference type="InterPro" id="IPR011990">
    <property type="entry name" value="TPR-like_helical_dom_sf"/>
</dbReference>
<evidence type="ECO:0000256" key="1">
    <source>
        <dbReference type="ARBA" id="ARBA00022737"/>
    </source>
</evidence>
<reference evidence="3" key="1">
    <citation type="submission" date="2021-02" db="EMBL/GenBank/DDBJ databases">
        <authorList>
            <person name="Dougan E. K."/>
            <person name="Rhodes N."/>
            <person name="Thang M."/>
            <person name="Chan C."/>
        </authorList>
    </citation>
    <scope>NUCLEOTIDE SEQUENCE</scope>
</reference>
<protein>
    <submittedName>
        <fullName evidence="3">Uncharacterized protein</fullName>
    </submittedName>
</protein>
<sequence length="170" mass="18120">MVPVSTAARHASLNGGRAPELDTLLALGDAPESETIRQALAPQLSSWSQNPRKATVVLSGLARLRLPVVAAQLLDVMQAGRVEVNVFHYNAAVNACEKAGDWQLAIALLEKMPQMSVTPDSISFNSAMSACEKGQQWQLAVSLLASMDGMRVRRDTISFNSAISACEKGG</sequence>
<accession>A0A813J4I0</accession>